<evidence type="ECO:0000313" key="8">
    <source>
        <dbReference type="EMBL" id="GFG82943.1"/>
    </source>
</evidence>
<gene>
    <name evidence="8" type="primary">eccA5_2</name>
    <name evidence="8" type="ORF">MPRG_62190</name>
</gene>
<dbReference type="Proteomes" id="UP000465240">
    <property type="component" value="Unassembled WGS sequence"/>
</dbReference>
<dbReference type="Gene3D" id="1.25.40.10">
    <property type="entry name" value="Tetratricopeptide repeat domain"/>
    <property type="match status" value="1"/>
</dbReference>
<dbReference type="InterPro" id="IPR003959">
    <property type="entry name" value="ATPase_AAA_core"/>
</dbReference>
<evidence type="ECO:0000313" key="9">
    <source>
        <dbReference type="Proteomes" id="UP000465240"/>
    </source>
</evidence>
<dbReference type="Pfam" id="PF21545">
    <property type="entry name" value="T7SS_EccA1_N"/>
    <property type="match status" value="1"/>
</dbReference>
<dbReference type="Pfam" id="PF00004">
    <property type="entry name" value="AAA"/>
    <property type="match status" value="1"/>
</dbReference>
<feature type="region of interest" description="Disordered" evidence="6">
    <location>
        <begin position="267"/>
        <end position="318"/>
    </location>
</feature>
<name>A0ABQ1CEP9_9MYCO</name>
<accession>A0ABQ1CEP9</accession>
<comment type="subcellular location">
    <subcellularLocation>
        <location evidence="1">Cytoplasm</location>
    </subcellularLocation>
</comment>
<dbReference type="InterPro" id="IPR023835">
    <property type="entry name" value="T7SS_EccA"/>
</dbReference>
<dbReference type="Gene3D" id="3.40.50.300">
    <property type="entry name" value="P-loop containing nucleotide triphosphate hydrolases"/>
    <property type="match status" value="1"/>
</dbReference>
<keyword evidence="8" id="KW-0614">Plasmid</keyword>
<reference evidence="8 9" key="1">
    <citation type="journal article" date="2019" name="Emerg. Microbes Infect.">
        <title>Comprehensive subspecies identification of 175 nontuberculous mycobacteria species based on 7547 genomic profiles.</title>
        <authorList>
            <person name="Matsumoto Y."/>
            <person name="Kinjo T."/>
            <person name="Motooka D."/>
            <person name="Nabeya D."/>
            <person name="Jung N."/>
            <person name="Uechi K."/>
            <person name="Horii T."/>
            <person name="Iida T."/>
            <person name="Fujita J."/>
            <person name="Nakamura S."/>
        </authorList>
    </citation>
    <scope>NUCLEOTIDE SEQUENCE [LARGE SCALE GENOMIC DNA]</scope>
    <source>
        <strain evidence="8 9">JCM 18565</strain>
    </source>
</reference>
<dbReference type="InterPro" id="IPR041627">
    <property type="entry name" value="AAA_lid_6"/>
</dbReference>
<dbReference type="SMART" id="SM00382">
    <property type="entry name" value="AAA"/>
    <property type="match status" value="1"/>
</dbReference>
<dbReference type="Pfam" id="PF17866">
    <property type="entry name" value="AAA_lid_6"/>
    <property type="match status" value="1"/>
</dbReference>
<geneLocation type="plasmid" evidence="8">
    <name>pJCM18565</name>
</geneLocation>
<protein>
    <submittedName>
        <fullName evidence="8">ESX-5 secretion system protein EccA5</fullName>
    </submittedName>
</protein>
<dbReference type="InterPro" id="IPR027417">
    <property type="entry name" value="P-loop_NTPase"/>
</dbReference>
<comment type="caution">
    <text evidence="8">The sequence shown here is derived from an EMBL/GenBank/DDBJ whole genome shotgun (WGS) entry which is preliminary data.</text>
</comment>
<evidence type="ECO:0000256" key="2">
    <source>
        <dbReference type="ARBA" id="ARBA00010378"/>
    </source>
</evidence>
<evidence type="ECO:0000256" key="6">
    <source>
        <dbReference type="SAM" id="MobiDB-lite"/>
    </source>
</evidence>
<dbReference type="InterPro" id="IPR000641">
    <property type="entry name" value="CbxX/CfxQ"/>
</dbReference>
<evidence type="ECO:0000256" key="4">
    <source>
        <dbReference type="ARBA" id="ARBA00022741"/>
    </source>
</evidence>
<dbReference type="SUPFAM" id="SSF52540">
    <property type="entry name" value="P-loop containing nucleoside triphosphate hydrolases"/>
    <property type="match status" value="1"/>
</dbReference>
<proteinExistence type="inferred from homology"/>
<keyword evidence="3" id="KW-0963">Cytoplasm</keyword>
<dbReference type="NCBIfam" id="TIGR03922">
    <property type="entry name" value="T7SS_EccA"/>
    <property type="match status" value="1"/>
</dbReference>
<dbReference type="Gene3D" id="1.10.8.60">
    <property type="match status" value="1"/>
</dbReference>
<dbReference type="InterPro" id="IPR049078">
    <property type="entry name" value="T7SS_EccA1-like_N"/>
</dbReference>
<feature type="domain" description="AAA+ ATPase" evidence="7">
    <location>
        <begin position="364"/>
        <end position="505"/>
    </location>
</feature>
<keyword evidence="9" id="KW-1185">Reference proteome</keyword>
<evidence type="ECO:0000256" key="1">
    <source>
        <dbReference type="ARBA" id="ARBA00004496"/>
    </source>
</evidence>
<evidence type="ECO:0000259" key="7">
    <source>
        <dbReference type="SMART" id="SM00382"/>
    </source>
</evidence>
<dbReference type="InterPro" id="IPR050773">
    <property type="entry name" value="CbxX/CfxQ_RuBisCO_ESX"/>
</dbReference>
<comment type="similarity">
    <text evidence="2">Belongs to the CbxX/CfxQ family.</text>
</comment>
<keyword evidence="5" id="KW-0067">ATP-binding</keyword>
<keyword evidence="4" id="KW-0547">Nucleotide-binding</keyword>
<evidence type="ECO:0000256" key="5">
    <source>
        <dbReference type="ARBA" id="ARBA00022840"/>
    </source>
</evidence>
<organism evidence="8 9">
    <name type="scientific">Mycobacterium paragordonae</name>
    <dbReference type="NCBI Taxonomy" id="1389713"/>
    <lineage>
        <taxon>Bacteria</taxon>
        <taxon>Bacillati</taxon>
        <taxon>Actinomycetota</taxon>
        <taxon>Actinomycetes</taxon>
        <taxon>Mycobacteriales</taxon>
        <taxon>Mycobacteriaceae</taxon>
        <taxon>Mycobacterium</taxon>
    </lineage>
</organism>
<feature type="compositionally biased region" description="Basic and acidic residues" evidence="6">
    <location>
        <begin position="306"/>
        <end position="315"/>
    </location>
</feature>
<evidence type="ECO:0000256" key="3">
    <source>
        <dbReference type="ARBA" id="ARBA00022490"/>
    </source>
</evidence>
<dbReference type="InterPro" id="IPR011990">
    <property type="entry name" value="TPR-like_helical_dom_sf"/>
</dbReference>
<sequence>MPARTGPPEDPGGAAMTGIDAESPARSAFRRGLLASGIGVGGLVPSHNDRVARDMFATVTRTDPGVCDGWLGRILTGEDTLEVLAGAWGAAESYGWEIRRLGLAGTEFRPAVFDGLFLQLPIFSVDSLRAAFATVLIREHSYGQAHELLTAGGTPADPLDADLHRYVSGLLHFCAHRWTDVLRMFPADKRWHRPEYECAATAMATTALASLGVFEDAFRRGEHAARDDRVPPATTVILYTQAMCLRHLDREAEAAQLLRRVYSRDPKFPPARQAMDDPTRRLVLTDPETIESRTDPWDPASAPSPRDNEAARDAETASQCLAEGQAELDAMLGMDTAKREIKRIRSTTKVNLARSKVGLRVPVTSRHTLLLGPPGTGKTSVARAFTKQLCGLKVLRKPLVVETSRAKLLGRYMADAEKNTEEMLEGALGGAVFFDEMHTLHETGYSQGDPYGSAIINTLLLYMENHREELVVFGAGYAKATEKMLAVNQGLRRRFSTVIEFHSYTPSELIGLTKLMVSEDDDVTTDEAVEVLRPEFEKFYAEQTMTADGDLIREIDMLGNAGFVRNVVEKARDHRNDRLDTTELDELLASDEVTITDEQLQSLRELTGEDLAEGLRAAVSEKRERHG</sequence>
<dbReference type="EMBL" id="BLKX01000002">
    <property type="protein sequence ID" value="GFG82943.1"/>
    <property type="molecule type" value="Genomic_DNA"/>
</dbReference>
<dbReference type="PANTHER" id="PTHR43392:SF2">
    <property type="entry name" value="AAA-TYPE ATPASE FAMILY PROTEIN _ ANKYRIN REPEAT FAMILY PROTEIN"/>
    <property type="match status" value="1"/>
</dbReference>
<dbReference type="InterPro" id="IPR003593">
    <property type="entry name" value="AAA+_ATPase"/>
</dbReference>
<dbReference type="PANTHER" id="PTHR43392">
    <property type="entry name" value="AAA-TYPE ATPASE FAMILY PROTEIN / ANKYRIN REPEAT FAMILY PROTEIN"/>
    <property type="match status" value="1"/>
</dbReference>
<dbReference type="PRINTS" id="PR00819">
    <property type="entry name" value="CBXCFQXSUPER"/>
</dbReference>